<dbReference type="EMBL" id="PJQY01001570">
    <property type="protein sequence ID" value="PQQ01389.1"/>
    <property type="molecule type" value="Genomic_DNA"/>
</dbReference>
<dbReference type="AlphaFoldDB" id="A0A314Y972"/>
<keyword evidence="4" id="KW-1185">Reference proteome</keyword>
<accession>A0A314Y972</accession>
<comment type="caution">
    <text evidence="2">The sequence shown here is derived from an EMBL/GenBank/DDBJ whole genome shotgun (WGS) entry which is preliminary data.</text>
</comment>
<name>A0A314Y972_PRUYE</name>
<dbReference type="EMBL" id="PJQY01000295">
    <property type="protein sequence ID" value="PQQ13512.1"/>
    <property type="molecule type" value="Genomic_DNA"/>
</dbReference>
<evidence type="ECO:0000256" key="1">
    <source>
        <dbReference type="SAM" id="MobiDB-lite"/>
    </source>
</evidence>
<evidence type="ECO:0000313" key="3">
    <source>
        <dbReference type="EMBL" id="PQQ13512.1"/>
    </source>
</evidence>
<feature type="compositionally biased region" description="Polar residues" evidence="1">
    <location>
        <begin position="1"/>
        <end position="10"/>
    </location>
</feature>
<sequence>MEERTWQNLGKVTRVPEPEGASSAYKRGHLLPIVSTHPELANILTHCWKLQFQAVFFHLLPLSPMNHPEHDQAIVKLLENLLKPPILLSLSLPLFPHQIFPNFPLPLL</sequence>
<feature type="region of interest" description="Disordered" evidence="1">
    <location>
        <begin position="1"/>
        <end position="20"/>
    </location>
</feature>
<evidence type="ECO:0000313" key="4">
    <source>
        <dbReference type="Proteomes" id="UP000250321"/>
    </source>
</evidence>
<gene>
    <name evidence="2" type="ORF">Pyn_04732</name>
    <name evidence="3" type="ORF">Pyn_32490</name>
</gene>
<protein>
    <submittedName>
        <fullName evidence="2">Uncharacterized protein</fullName>
    </submittedName>
</protein>
<evidence type="ECO:0000313" key="2">
    <source>
        <dbReference type="EMBL" id="PQQ01389.1"/>
    </source>
</evidence>
<dbReference type="Proteomes" id="UP000250321">
    <property type="component" value="Unassembled WGS sequence"/>
</dbReference>
<proteinExistence type="predicted"/>
<reference evidence="2 4" key="1">
    <citation type="submission" date="2018-02" db="EMBL/GenBank/DDBJ databases">
        <title>Draft genome of wild Prunus yedoensis var. nudiflora.</title>
        <authorList>
            <person name="Baek S."/>
            <person name="Kim J.-H."/>
            <person name="Choi K."/>
            <person name="Kim G.-B."/>
            <person name="Cho A."/>
            <person name="Jang H."/>
            <person name="Shin C.-H."/>
            <person name="Yu H.-J."/>
            <person name="Mun J.-H."/>
        </authorList>
    </citation>
    <scope>NUCLEOTIDE SEQUENCE [LARGE SCALE GENOMIC DNA]</scope>
    <source>
        <strain evidence="4">cv. Jeju island</strain>
        <tissue evidence="2">Leaf</tissue>
    </source>
</reference>
<organism evidence="2 4">
    <name type="scientific">Prunus yedoensis var. nudiflora</name>
    <dbReference type="NCBI Taxonomy" id="2094558"/>
    <lineage>
        <taxon>Eukaryota</taxon>
        <taxon>Viridiplantae</taxon>
        <taxon>Streptophyta</taxon>
        <taxon>Embryophyta</taxon>
        <taxon>Tracheophyta</taxon>
        <taxon>Spermatophyta</taxon>
        <taxon>Magnoliopsida</taxon>
        <taxon>eudicotyledons</taxon>
        <taxon>Gunneridae</taxon>
        <taxon>Pentapetalae</taxon>
        <taxon>rosids</taxon>
        <taxon>fabids</taxon>
        <taxon>Rosales</taxon>
        <taxon>Rosaceae</taxon>
        <taxon>Amygdaloideae</taxon>
        <taxon>Amygdaleae</taxon>
        <taxon>Prunus</taxon>
    </lineage>
</organism>